<dbReference type="PANTHER" id="PTHR30587:SF0">
    <property type="entry name" value="FLAGELLAR BIOSYNTHETIC PROTEIN FLIP"/>
    <property type="match status" value="1"/>
</dbReference>
<reference evidence="13 35" key="2">
    <citation type="submission" date="2015-09" db="EMBL/GenBank/DDBJ databases">
        <authorList>
            <consortium name="Pathogen Informatics"/>
        </authorList>
    </citation>
    <scope>NUCLEOTIDE SEQUENCE [LARGE SCALE GENOMIC DNA]</scope>
    <source>
        <strain evidence="13 35">2789STDY5608860</strain>
    </source>
</reference>
<dbReference type="EMBL" id="QSAE01000001">
    <property type="protein sequence ID" value="RGW41678.1"/>
    <property type="molecule type" value="Genomic_DNA"/>
</dbReference>
<evidence type="ECO:0000256" key="3">
    <source>
        <dbReference type="ARBA" id="ARBA00022448"/>
    </source>
</evidence>
<evidence type="ECO:0000313" key="52">
    <source>
        <dbReference type="Proteomes" id="UP000479563"/>
    </source>
</evidence>
<dbReference type="Proteomes" id="UP001197741">
    <property type="component" value="Unassembled WGS sequence"/>
</dbReference>
<evidence type="ECO:0000313" key="40">
    <source>
        <dbReference type="Proteomes" id="UP000266698"/>
    </source>
</evidence>
<evidence type="ECO:0000313" key="14">
    <source>
        <dbReference type="EMBL" id="MCB6938132.1"/>
    </source>
</evidence>
<dbReference type="NCBIfam" id="NF009438">
    <property type="entry name" value="PRK12797.1"/>
    <property type="match status" value="1"/>
</dbReference>
<dbReference type="RefSeq" id="WP_012742634.1">
    <property type="nucleotide sequence ID" value="NZ_CP092643.1"/>
</dbReference>
<keyword evidence="9 12" id="KW-0472">Membrane</keyword>
<evidence type="ECO:0000256" key="5">
    <source>
        <dbReference type="ARBA" id="ARBA00022692"/>
    </source>
</evidence>
<dbReference type="EMBL" id="QRKN01000001">
    <property type="protein sequence ID" value="RHI25324.1"/>
    <property type="molecule type" value="Genomic_DNA"/>
</dbReference>
<evidence type="ECO:0000256" key="6">
    <source>
        <dbReference type="ARBA" id="ARBA00022795"/>
    </source>
</evidence>
<dbReference type="EMBL" id="JRFS01000002">
    <property type="protein sequence ID" value="PWE84772.1"/>
    <property type="molecule type" value="Genomic_DNA"/>
</dbReference>
<dbReference type="EMBL" id="QSDV01000001">
    <property type="protein sequence ID" value="RGZ20108.1"/>
    <property type="molecule type" value="Genomic_DNA"/>
</dbReference>
<evidence type="ECO:0000313" key="31">
    <source>
        <dbReference type="EMBL" id="RHI25324.1"/>
    </source>
</evidence>
<dbReference type="EMBL" id="QSJS01000002">
    <property type="protein sequence ID" value="RHD97558.1"/>
    <property type="molecule type" value="Genomic_DNA"/>
</dbReference>
<evidence type="ECO:0000313" key="47">
    <source>
        <dbReference type="Proteomes" id="UP000284835"/>
    </source>
</evidence>
<protein>
    <recommendedName>
        <fullName evidence="2 12">Flagellar biosynthetic protein FliP</fullName>
    </recommendedName>
</protein>
<evidence type="ECO:0000256" key="9">
    <source>
        <dbReference type="ARBA" id="ARBA00023136"/>
    </source>
</evidence>
<evidence type="ECO:0000313" key="29">
    <source>
        <dbReference type="EMBL" id="RHD97558.1"/>
    </source>
</evidence>
<evidence type="ECO:0000313" key="15">
    <source>
        <dbReference type="EMBL" id="MCB6959490.1"/>
    </source>
</evidence>
<evidence type="ECO:0000313" key="45">
    <source>
        <dbReference type="Proteomes" id="UP000283721"/>
    </source>
</evidence>
<dbReference type="Proteomes" id="UP000285209">
    <property type="component" value="Unassembled WGS sequence"/>
</dbReference>
<evidence type="ECO:0000313" key="51">
    <source>
        <dbReference type="Proteomes" id="UP000286581"/>
    </source>
</evidence>
<evidence type="ECO:0000313" key="36">
    <source>
        <dbReference type="Proteomes" id="UP000245905"/>
    </source>
</evidence>
<dbReference type="Proteomes" id="UP000286581">
    <property type="component" value="Unassembled WGS sequence"/>
</dbReference>
<dbReference type="Proteomes" id="UP000260970">
    <property type="component" value="Unassembled WGS sequence"/>
</dbReference>
<dbReference type="EMBL" id="JAJFBX010000001">
    <property type="protein sequence ID" value="MCC2745651.1"/>
    <property type="molecule type" value="Genomic_DNA"/>
</dbReference>
<evidence type="ECO:0000313" key="33">
    <source>
        <dbReference type="EMBL" id="RHL31053.1"/>
    </source>
</evidence>
<proteinExistence type="inferred from homology"/>
<dbReference type="GO" id="GO:0005886">
    <property type="term" value="C:plasma membrane"/>
    <property type="evidence" value="ECO:0007669"/>
    <property type="project" value="UniProtKB-SubCell"/>
</dbReference>
<dbReference type="EMBL" id="QSUG01000001">
    <property type="protein sequence ID" value="RGN26523.1"/>
    <property type="molecule type" value="Genomic_DNA"/>
</dbReference>
<evidence type="ECO:0000313" key="43">
    <source>
        <dbReference type="Proteomes" id="UP000283501"/>
    </source>
</evidence>
<dbReference type="PRINTS" id="PR00951">
    <property type="entry name" value="FLGBIOSNFLIP"/>
</dbReference>
<dbReference type="Proteomes" id="UP001212823">
    <property type="component" value="Unassembled WGS sequence"/>
</dbReference>
<dbReference type="Proteomes" id="UP000285865">
    <property type="component" value="Unassembled WGS sequence"/>
</dbReference>
<evidence type="ECO:0000256" key="1">
    <source>
        <dbReference type="ARBA" id="ARBA00006257"/>
    </source>
</evidence>
<dbReference type="EMBL" id="QSTI01000001">
    <property type="protein sequence ID" value="RGM52677.1"/>
    <property type="molecule type" value="Genomic_DNA"/>
</dbReference>
<dbReference type="EMBL" id="QSAZ01000002">
    <property type="protein sequence ID" value="RGW88994.1"/>
    <property type="molecule type" value="Genomic_DNA"/>
</dbReference>
<dbReference type="Proteomes" id="UP000479563">
    <property type="component" value="Unassembled WGS sequence"/>
</dbReference>
<dbReference type="Proteomes" id="UP000286181">
    <property type="component" value="Unassembled WGS sequence"/>
</dbReference>
<dbReference type="Proteomes" id="UP001197847">
    <property type="component" value="Unassembled WGS sequence"/>
</dbReference>
<dbReference type="EMBL" id="QSEN01000001">
    <property type="protein sequence ID" value="RGZ77006.1"/>
    <property type="molecule type" value="Genomic_DNA"/>
</dbReference>
<reference evidence="14" key="5">
    <citation type="submission" date="2021-10" db="EMBL/GenBank/DDBJ databases">
        <title>Collection of gut derived symbiotic bacterial strains cultured from healthy donors.</title>
        <authorList>
            <person name="Lin H."/>
            <person name="Littmann E."/>
            <person name="Kohout C."/>
            <person name="Pamer E.G."/>
        </authorList>
    </citation>
    <scope>NUCLEOTIDE SEQUENCE</scope>
    <source>
        <strain evidence="15">DFI.7.28A</strain>
        <strain evidence="14">DFI.9.42</strain>
    </source>
</reference>
<dbReference type="EMBL" id="QRXG01000011">
    <property type="protein sequence ID" value="RGT81351.1"/>
    <property type="molecule type" value="Genomic_DNA"/>
</dbReference>
<dbReference type="Proteomes" id="UP000266698">
    <property type="component" value="Unassembled WGS sequence"/>
</dbReference>
<keyword evidence="8 12" id="KW-1133">Transmembrane helix</keyword>
<evidence type="ECO:0000256" key="4">
    <source>
        <dbReference type="ARBA" id="ARBA00022475"/>
    </source>
</evidence>
<comment type="subcellular location">
    <subcellularLocation>
        <location evidence="12">Cell membrane</location>
        <topology evidence="12">Multi-pass membrane protein</topology>
    </subcellularLocation>
    <subcellularLocation>
        <location evidence="12">Bacterial flagellum basal body</location>
    </subcellularLocation>
</comment>
<dbReference type="PANTHER" id="PTHR30587">
    <property type="entry name" value="FLAGELLAR BIOSYNTHETIC PROTEIN FLIP"/>
    <property type="match status" value="1"/>
</dbReference>
<dbReference type="Proteomes" id="UP000283431">
    <property type="component" value="Unassembled WGS sequence"/>
</dbReference>
<reference evidence="19 36" key="1">
    <citation type="submission" date="2014-09" db="EMBL/GenBank/DDBJ databases">
        <title>Butyrate-producing bacteria isolated from human gut.</title>
        <authorList>
            <person name="Zhang Q."/>
            <person name="Zhao L."/>
        </authorList>
    </citation>
    <scope>NUCLEOTIDE SEQUENCE [LARGE SCALE GENOMIC DNA]</scope>
    <source>
        <strain evidence="19 36">R22</strain>
    </source>
</reference>
<evidence type="ECO:0000313" key="24">
    <source>
        <dbReference type="EMBL" id="RGW41678.1"/>
    </source>
</evidence>
<evidence type="ECO:0000313" key="20">
    <source>
        <dbReference type="EMBL" id="RGM52677.1"/>
    </source>
</evidence>
<evidence type="ECO:0000313" key="39">
    <source>
        <dbReference type="Proteomes" id="UP000260970"/>
    </source>
</evidence>
<evidence type="ECO:0000313" key="35">
    <source>
        <dbReference type="Proteomes" id="UP000095384"/>
    </source>
</evidence>
<evidence type="ECO:0000313" key="50">
    <source>
        <dbReference type="Proteomes" id="UP000286181"/>
    </source>
</evidence>
<name>A0A173W7D2_9FIRM</name>
<dbReference type="Proteomes" id="UP000260717">
    <property type="component" value="Unassembled WGS sequence"/>
</dbReference>
<keyword evidence="5 12" id="KW-0812">Transmembrane</keyword>
<dbReference type="Proteomes" id="UP000095384">
    <property type="component" value="Unassembled WGS sequence"/>
</dbReference>
<feature type="transmembrane region" description="Helical" evidence="12">
    <location>
        <begin position="237"/>
        <end position="262"/>
    </location>
</feature>
<dbReference type="Proteomes" id="UP000245905">
    <property type="component" value="Unassembled WGS sequence"/>
</dbReference>
<feature type="transmembrane region" description="Helical" evidence="12">
    <location>
        <begin position="142"/>
        <end position="161"/>
    </location>
</feature>
<feature type="transmembrane region" description="Helical" evidence="12">
    <location>
        <begin position="12"/>
        <end position="35"/>
    </location>
</feature>
<dbReference type="GO" id="GO:0009306">
    <property type="term" value="P:protein secretion"/>
    <property type="evidence" value="ECO:0007669"/>
    <property type="project" value="UniProtKB-UniRule"/>
</dbReference>
<evidence type="ECO:0000313" key="49">
    <source>
        <dbReference type="Proteomes" id="UP000285865"/>
    </source>
</evidence>
<keyword evidence="10" id="KW-0975">Bacterial flagellum</keyword>
<keyword evidence="13" id="KW-0969">Cilium</keyword>
<reference evidence="16" key="6">
    <citation type="submission" date="2021-10" db="EMBL/GenBank/DDBJ databases">
        <title>Collection of gut derived symbiotic bacterial strains cultured from healthy donors.</title>
        <authorList>
            <person name="Lin H."/>
            <person name="Littmann E."/>
            <person name="Claire K."/>
            <person name="Pamer E."/>
        </authorList>
    </citation>
    <scope>NUCLEOTIDE SEQUENCE</scope>
    <source>
        <strain evidence="16">MSK.22.92</strain>
    </source>
</reference>
<evidence type="ECO:0000313" key="18">
    <source>
        <dbReference type="EMBL" id="MSC58878.1"/>
    </source>
</evidence>
<dbReference type="InterPro" id="IPR005838">
    <property type="entry name" value="T3SS_IM_P"/>
</dbReference>
<dbReference type="Proteomes" id="UP000284296">
    <property type="component" value="Unassembled WGS sequence"/>
</dbReference>
<dbReference type="PRINTS" id="PR01302">
    <property type="entry name" value="TYPE3IMPPROT"/>
</dbReference>
<dbReference type="Proteomes" id="UP000284835">
    <property type="component" value="Unassembled WGS sequence"/>
</dbReference>
<evidence type="ECO:0000313" key="28">
    <source>
        <dbReference type="EMBL" id="RGZ95731.1"/>
    </source>
</evidence>
<keyword evidence="6 12" id="KW-1005">Bacterial flagellum biogenesis</keyword>
<keyword evidence="3 12" id="KW-0813">Transport</keyword>
<dbReference type="GO" id="GO:0044781">
    <property type="term" value="P:bacterial-type flagellum organization"/>
    <property type="evidence" value="ECO:0007669"/>
    <property type="project" value="UniProtKB-UniRule"/>
</dbReference>
<dbReference type="Proteomes" id="UP000260758">
    <property type="component" value="Unassembled WGS sequence"/>
</dbReference>
<evidence type="ECO:0000256" key="12">
    <source>
        <dbReference type="RuleBase" id="RU362069"/>
    </source>
</evidence>
<evidence type="ECO:0000313" key="23">
    <source>
        <dbReference type="EMBL" id="RGT81351.1"/>
    </source>
</evidence>
<evidence type="ECO:0000256" key="10">
    <source>
        <dbReference type="ARBA" id="ARBA00023143"/>
    </source>
</evidence>
<dbReference type="NCBIfam" id="TIGR01103">
    <property type="entry name" value="fliP"/>
    <property type="match status" value="1"/>
</dbReference>
<dbReference type="PROSITE" id="PS01061">
    <property type="entry name" value="FLIP_2"/>
    <property type="match status" value="1"/>
</dbReference>
<dbReference type="Proteomes" id="UP001197684">
    <property type="component" value="Unassembled WGS sequence"/>
</dbReference>
<keyword evidence="7 12" id="KW-0653">Protein transport</keyword>
<evidence type="ECO:0000313" key="25">
    <source>
        <dbReference type="EMBL" id="RGW88994.1"/>
    </source>
</evidence>
<keyword evidence="13" id="KW-0966">Cell projection</keyword>
<comment type="function">
    <text evidence="12">Plays a role in the flagellum-specific transport system.</text>
</comment>
<dbReference type="EMBL" id="JAJCJQ010000001">
    <property type="protein sequence ID" value="MCB6959490.1"/>
    <property type="molecule type" value="Genomic_DNA"/>
</dbReference>
<evidence type="ECO:0000313" key="48">
    <source>
        <dbReference type="Proteomes" id="UP000285209"/>
    </source>
</evidence>
<evidence type="ECO:0000313" key="26">
    <source>
        <dbReference type="EMBL" id="RGZ20108.1"/>
    </source>
</evidence>
<evidence type="ECO:0000313" key="34">
    <source>
        <dbReference type="EMBL" id="RHL83142.1"/>
    </source>
</evidence>
<keyword evidence="4 12" id="KW-1003">Cell membrane</keyword>
<dbReference type="Proteomes" id="UP000283297">
    <property type="component" value="Unassembled WGS sequence"/>
</dbReference>
<dbReference type="OMA" id="MMMLPPI"/>
<accession>A0A173W7D2</accession>
<gene>
    <name evidence="12 13" type="primary">fliP</name>
    <name evidence="34" type="ORF">DW001_00225</name>
    <name evidence="33" type="ORF">DW028_01150</name>
    <name evidence="32" type="ORF">DW038_01555</name>
    <name evidence="31" type="ORF">DW172_01125</name>
    <name evidence="30" type="ORF">DW703_00095</name>
    <name evidence="29" type="ORF">DW775_02800</name>
    <name evidence="28" type="ORF">DW967_00685</name>
    <name evidence="27" type="ORF">DW975_01300</name>
    <name evidence="25" type="ORF">DWV45_02310</name>
    <name evidence="24" type="ORF">DWV78_00475</name>
    <name evidence="23" type="ORF">DWX06_08070</name>
    <name evidence="26" type="ORF">DXA03_00970</name>
    <name evidence="22" type="ORF">DXB72_00910</name>
    <name evidence="21" type="ORF">DXB99_01285</name>
    <name evidence="20" type="ORF">DXC13_00295</name>
    <name evidence="13" type="ORF">ERS852417_00068</name>
    <name evidence="18" type="ORF">GKE07_01320</name>
    <name evidence="19" type="ORF">LD38_01470</name>
    <name evidence="14" type="ORF">LIZ56_06850</name>
    <name evidence="15" type="ORF">LIZ82_01075</name>
    <name evidence="16" type="ORF">LK487_01145</name>
    <name evidence="17" type="ORF">PNE45_01630</name>
</gene>
<evidence type="ECO:0000256" key="7">
    <source>
        <dbReference type="ARBA" id="ARBA00022927"/>
    </source>
</evidence>
<evidence type="ECO:0000313" key="16">
    <source>
        <dbReference type="EMBL" id="MCC2745651.1"/>
    </source>
</evidence>
<keyword evidence="11 12" id="KW-1006">Bacterial flagellum protein export</keyword>
<dbReference type="Proteomes" id="UP000283501">
    <property type="component" value="Unassembled WGS sequence"/>
</dbReference>
<feature type="transmembrane region" description="Helical" evidence="12">
    <location>
        <begin position="101"/>
        <end position="130"/>
    </location>
</feature>
<evidence type="ECO:0000313" key="44">
    <source>
        <dbReference type="Proteomes" id="UP000283683"/>
    </source>
</evidence>
<dbReference type="Proteomes" id="UP000283683">
    <property type="component" value="Unassembled WGS sequence"/>
</dbReference>
<organism evidence="13 35">
    <name type="scientific">Agathobacter rectalis</name>
    <dbReference type="NCBI Taxonomy" id="39491"/>
    <lineage>
        <taxon>Bacteria</taxon>
        <taxon>Bacillati</taxon>
        <taxon>Bacillota</taxon>
        <taxon>Clostridia</taxon>
        <taxon>Lachnospirales</taxon>
        <taxon>Lachnospiraceae</taxon>
        <taxon>Agathobacter</taxon>
    </lineage>
</organism>
<dbReference type="EMBL" id="CYYW01000001">
    <property type="protein sequence ID" value="CUN35429.1"/>
    <property type="molecule type" value="Genomic_DNA"/>
</dbReference>
<comment type="similarity">
    <text evidence="1 12">Belongs to the FliP/MopC/SpaP family.</text>
</comment>
<evidence type="ECO:0000313" key="13">
    <source>
        <dbReference type="EMBL" id="CUN35429.1"/>
    </source>
</evidence>
<evidence type="ECO:0000313" key="42">
    <source>
        <dbReference type="Proteomes" id="UP000283431"/>
    </source>
</evidence>
<dbReference type="Pfam" id="PF00813">
    <property type="entry name" value="FliP"/>
    <property type="match status" value="1"/>
</dbReference>
<dbReference type="EMBL" id="QROF01000001">
    <property type="protein sequence ID" value="RHL08121.1"/>
    <property type="molecule type" value="Genomic_DNA"/>
</dbReference>
<dbReference type="EMBL" id="QSKY01000001">
    <property type="protein sequence ID" value="RHF08364.1"/>
    <property type="molecule type" value="Genomic_DNA"/>
</dbReference>
<evidence type="ECO:0000256" key="11">
    <source>
        <dbReference type="ARBA" id="ARBA00023225"/>
    </source>
</evidence>
<reference evidence="18 52" key="4">
    <citation type="journal article" date="2019" name="Nat. Med.">
        <title>A library of human gut bacterial isolates paired with longitudinal multiomics data enables mechanistic microbiome research.</title>
        <authorList>
            <person name="Poyet M."/>
            <person name="Groussin M."/>
            <person name="Gibbons S.M."/>
            <person name="Avila-Pacheco J."/>
            <person name="Jiang X."/>
            <person name="Kearney S.M."/>
            <person name="Perrotta A.R."/>
            <person name="Berdy B."/>
            <person name="Zhao S."/>
            <person name="Lieberman T.D."/>
            <person name="Swanson P.K."/>
            <person name="Smith M."/>
            <person name="Roesemann S."/>
            <person name="Alexander J.E."/>
            <person name="Rich S.A."/>
            <person name="Livny J."/>
            <person name="Vlamakis H."/>
            <person name="Clish C."/>
            <person name="Bullock K."/>
            <person name="Deik A."/>
            <person name="Scott J."/>
            <person name="Pierce K.A."/>
            <person name="Xavier R.J."/>
            <person name="Alm E.J."/>
        </authorList>
    </citation>
    <scope>NUCLEOTIDE SEQUENCE [LARGE SCALE GENOMIC DNA]</scope>
    <source>
        <strain evidence="18 52">BIOML-A11</strain>
    </source>
</reference>
<evidence type="ECO:0000313" key="32">
    <source>
        <dbReference type="EMBL" id="RHL08121.1"/>
    </source>
</evidence>
<evidence type="ECO:0000313" key="17">
    <source>
        <dbReference type="EMBL" id="MDB8016737.1"/>
    </source>
</evidence>
<dbReference type="InterPro" id="IPR005837">
    <property type="entry name" value="FliP"/>
</dbReference>
<dbReference type="EMBL" id="QRON01000001">
    <property type="protein sequence ID" value="RHL31053.1"/>
    <property type="molecule type" value="Genomic_DNA"/>
</dbReference>
<sequence length="299" mass="33201">MNRFMKKFKAVYCNASFIFAIAVLMVTISLCIFYPDSVNASQSPSPSGDISTNDVTNDLDDVKSLDSGDKDLADATSDSTNGLNIYYNNESGSLSTPVRMFLVLTVLSLAPSILIMLTSFTRIIIVLHFVRTAIGTQTAPPNQVLVGLALFLTLFIMWPTFSQVNEKAIKPLDEGKITQQEAIKEAEGPFREFMYGQTQTKDIKLFVDISGDEYDDYDDVPFTTLVPAFILSELRTAFILGFLIYIPFIVIDMVVSSVLMSMGMMMLPPTTISMPFKVLLFILADGWDLVIGNLVKTFY</sequence>
<evidence type="ECO:0000256" key="8">
    <source>
        <dbReference type="ARBA" id="ARBA00022989"/>
    </source>
</evidence>
<evidence type="ECO:0000313" key="37">
    <source>
        <dbReference type="Proteomes" id="UP000260717"/>
    </source>
</evidence>
<evidence type="ECO:0000313" key="30">
    <source>
        <dbReference type="EMBL" id="RHF08364.1"/>
    </source>
</evidence>
<evidence type="ECO:0000313" key="19">
    <source>
        <dbReference type="EMBL" id="PWE84772.1"/>
    </source>
</evidence>
<dbReference type="GeneID" id="86988590"/>
<evidence type="ECO:0000313" key="41">
    <source>
        <dbReference type="Proteomes" id="UP000283297"/>
    </source>
</evidence>
<evidence type="ECO:0000313" key="22">
    <source>
        <dbReference type="EMBL" id="RGN26523.1"/>
    </source>
</evidence>
<reference evidence="37 38" key="3">
    <citation type="submission" date="2018-08" db="EMBL/GenBank/DDBJ databases">
        <title>A genome reference for cultivated species of the human gut microbiota.</title>
        <authorList>
            <person name="Zou Y."/>
            <person name="Xue W."/>
            <person name="Luo G."/>
        </authorList>
    </citation>
    <scope>NUCLEOTIDE SEQUENCE [LARGE SCALE GENOMIC DNA]</scope>
    <source>
        <strain evidence="25 44">AF06-19</strain>
        <strain evidence="24 51">AF12-8</strain>
        <strain evidence="23 46">AF18-16LB</strain>
        <strain evidence="34 40">AF36-2BH</strain>
        <strain evidence="33 41">AF38-24</strain>
        <strain evidence="32 50">AF39-14AC</strain>
        <strain evidence="31 49">AM16-11</strain>
        <strain evidence="30 43">AM26-2LB</strain>
        <strain evidence="29 47">AM30-13AC</strain>
        <strain evidence="28 45">AM47-6BH</strain>
        <strain evidence="27 42">AM48-7</strain>
        <strain evidence="26 48">AM54-25XD</strain>
        <strain evidence="22 39">OM05-6AA</strain>
        <strain evidence="21 38">OM07-13</strain>
        <strain evidence="20 37">OM08-12AT</strain>
    </source>
</reference>
<dbReference type="EMBL" id="JAQLYE010000002">
    <property type="protein sequence ID" value="MDB8016737.1"/>
    <property type="molecule type" value="Genomic_DNA"/>
</dbReference>
<evidence type="ECO:0000313" key="38">
    <source>
        <dbReference type="Proteomes" id="UP000260758"/>
    </source>
</evidence>
<dbReference type="AlphaFoldDB" id="A0A173W7D2"/>
<evidence type="ECO:0000313" key="46">
    <source>
        <dbReference type="Proteomes" id="UP000284296"/>
    </source>
</evidence>
<dbReference type="EMBL" id="WKQP01000001">
    <property type="protein sequence ID" value="MSC58878.1"/>
    <property type="molecule type" value="Genomic_DNA"/>
</dbReference>
<reference evidence="17" key="7">
    <citation type="submission" date="2023-01" db="EMBL/GenBank/DDBJ databases">
        <title>Human gut microbiome strain richness.</title>
        <authorList>
            <person name="Chen-Liaw A."/>
        </authorList>
    </citation>
    <scope>NUCLEOTIDE SEQUENCE</scope>
    <source>
        <strain evidence="17">1001283st1_D2_1001283B150209_150212</strain>
    </source>
</reference>
<dbReference type="Proteomes" id="UP000283721">
    <property type="component" value="Unassembled WGS sequence"/>
</dbReference>
<dbReference type="EMBL" id="QSES01000001">
    <property type="protein sequence ID" value="RGZ95731.1"/>
    <property type="molecule type" value="Genomic_DNA"/>
</dbReference>
<evidence type="ECO:0000313" key="21">
    <source>
        <dbReference type="EMBL" id="RGM75193.1"/>
    </source>
</evidence>
<dbReference type="GO" id="GO:0009425">
    <property type="term" value="C:bacterial-type flagellum basal body"/>
    <property type="evidence" value="ECO:0007669"/>
    <property type="project" value="UniProtKB-SubCell"/>
</dbReference>
<dbReference type="EMBL" id="QRPB01000001">
    <property type="protein sequence ID" value="RHL83142.1"/>
    <property type="molecule type" value="Genomic_DNA"/>
</dbReference>
<dbReference type="EMBL" id="JAJCJK010000008">
    <property type="protein sequence ID" value="MCB6938132.1"/>
    <property type="molecule type" value="Genomic_DNA"/>
</dbReference>
<dbReference type="EMBL" id="QSTP01000001">
    <property type="protein sequence ID" value="RGM75193.1"/>
    <property type="molecule type" value="Genomic_DNA"/>
</dbReference>
<evidence type="ECO:0000256" key="2">
    <source>
        <dbReference type="ARBA" id="ARBA00021714"/>
    </source>
</evidence>
<evidence type="ECO:0000313" key="27">
    <source>
        <dbReference type="EMBL" id="RGZ77006.1"/>
    </source>
</evidence>
<keyword evidence="13" id="KW-0282">Flagellum</keyword>